<feature type="transmembrane region" description="Helical" evidence="6">
    <location>
        <begin position="178"/>
        <end position="199"/>
    </location>
</feature>
<feature type="transmembrane region" description="Helical" evidence="6">
    <location>
        <begin position="27"/>
        <end position="44"/>
    </location>
</feature>
<evidence type="ECO:0000256" key="5">
    <source>
        <dbReference type="ARBA" id="ARBA00023136"/>
    </source>
</evidence>
<feature type="transmembrane region" description="Helical" evidence="6">
    <location>
        <begin position="234"/>
        <end position="251"/>
    </location>
</feature>
<comment type="subcellular location">
    <subcellularLocation>
        <location evidence="1">Membrane</location>
        <topology evidence="1">Multi-pass membrane protein</topology>
    </subcellularLocation>
</comment>
<dbReference type="PANTHER" id="PTHR30354:SF26">
    <property type="entry name" value="TRANSPORTER, PUTATIVE-RELATED"/>
    <property type="match status" value="1"/>
</dbReference>
<keyword evidence="5 6" id="KW-0472">Membrane</keyword>
<protein>
    <submittedName>
        <fullName evidence="8">CitMHS family citrate-Mg2+:H+ or citrate-Ca2+:H+ symporter</fullName>
    </submittedName>
</protein>
<feature type="transmembrane region" description="Helical" evidence="6">
    <location>
        <begin position="326"/>
        <end position="346"/>
    </location>
</feature>
<name>A0ABT9YTG3_9STRE</name>
<gene>
    <name evidence="8" type="ORF">J2S23_001861</name>
</gene>
<feature type="transmembrane region" description="Helical" evidence="6">
    <location>
        <begin position="409"/>
        <end position="433"/>
    </location>
</feature>
<feature type="transmembrane region" description="Helical" evidence="6">
    <location>
        <begin position="257"/>
        <end position="275"/>
    </location>
</feature>
<reference evidence="8 9" key="1">
    <citation type="submission" date="2023-07" db="EMBL/GenBank/DDBJ databases">
        <title>Genomic Encyclopedia of Type Strains, Phase IV (KMG-IV): sequencing the most valuable type-strain genomes for metagenomic binning, comparative biology and taxonomic classification.</title>
        <authorList>
            <person name="Goeker M."/>
        </authorList>
    </citation>
    <scope>NUCLEOTIDE SEQUENCE [LARGE SCALE GENOMIC DNA]</scope>
    <source>
        <strain evidence="8 9">DSM 105143</strain>
    </source>
</reference>
<feature type="transmembrane region" description="Helical" evidence="6">
    <location>
        <begin position="96"/>
        <end position="128"/>
    </location>
</feature>
<evidence type="ECO:0000313" key="8">
    <source>
        <dbReference type="EMBL" id="MDQ0223286.1"/>
    </source>
</evidence>
<evidence type="ECO:0000256" key="3">
    <source>
        <dbReference type="ARBA" id="ARBA00022692"/>
    </source>
</evidence>
<feature type="transmembrane region" description="Helical" evidence="6">
    <location>
        <begin position="287"/>
        <end position="306"/>
    </location>
</feature>
<dbReference type="Pfam" id="PF03600">
    <property type="entry name" value="CitMHS"/>
    <property type="match status" value="1"/>
</dbReference>
<evidence type="ECO:0000259" key="7">
    <source>
        <dbReference type="Pfam" id="PF03600"/>
    </source>
</evidence>
<dbReference type="NCBIfam" id="TIGR00784">
    <property type="entry name" value="citMHS"/>
    <property type="match status" value="1"/>
</dbReference>
<dbReference type="Proteomes" id="UP001223079">
    <property type="component" value="Unassembled WGS sequence"/>
</dbReference>
<dbReference type="InterPro" id="IPR014738">
    <property type="entry name" value="Citrate_transporter"/>
</dbReference>
<keyword evidence="9" id="KW-1185">Reference proteome</keyword>
<evidence type="ECO:0000256" key="2">
    <source>
        <dbReference type="ARBA" id="ARBA00022448"/>
    </source>
</evidence>
<dbReference type="InterPro" id="IPR003474">
    <property type="entry name" value="Glcn_transporter"/>
</dbReference>
<evidence type="ECO:0000313" key="9">
    <source>
        <dbReference type="Proteomes" id="UP001223079"/>
    </source>
</evidence>
<evidence type="ECO:0000256" key="4">
    <source>
        <dbReference type="ARBA" id="ARBA00022989"/>
    </source>
</evidence>
<keyword evidence="2" id="KW-0813">Transport</keyword>
<evidence type="ECO:0000256" key="1">
    <source>
        <dbReference type="ARBA" id="ARBA00004141"/>
    </source>
</evidence>
<feature type="transmembrane region" description="Helical" evidence="6">
    <location>
        <begin position="56"/>
        <end position="76"/>
    </location>
</feature>
<feature type="transmembrane region" description="Helical" evidence="6">
    <location>
        <begin position="383"/>
        <end position="403"/>
    </location>
</feature>
<feature type="transmembrane region" description="Helical" evidence="6">
    <location>
        <begin position="140"/>
        <end position="158"/>
    </location>
</feature>
<feature type="transmembrane region" description="Helical" evidence="6">
    <location>
        <begin position="5"/>
        <end position="21"/>
    </location>
</feature>
<keyword evidence="4 6" id="KW-1133">Transmembrane helix</keyword>
<evidence type="ECO:0000256" key="6">
    <source>
        <dbReference type="SAM" id="Phobius"/>
    </source>
</evidence>
<keyword evidence="3 6" id="KW-0812">Transmembrane</keyword>
<dbReference type="EMBL" id="JAUSTM010000022">
    <property type="protein sequence ID" value="MDQ0223286.1"/>
    <property type="molecule type" value="Genomic_DNA"/>
</dbReference>
<accession>A0ABT9YTG3</accession>
<proteinExistence type="predicted"/>
<dbReference type="InterPro" id="IPR004680">
    <property type="entry name" value="Cit_transptr-like_dom"/>
</dbReference>
<organism evidence="8 9">
    <name type="scientific">Streptococcus moroccensis</name>
    <dbReference type="NCBI Taxonomy" id="1451356"/>
    <lineage>
        <taxon>Bacteria</taxon>
        <taxon>Bacillati</taxon>
        <taxon>Bacillota</taxon>
        <taxon>Bacilli</taxon>
        <taxon>Lactobacillales</taxon>
        <taxon>Streptococcaceae</taxon>
        <taxon>Streptococcus</taxon>
    </lineage>
</organism>
<comment type="caution">
    <text evidence="8">The sequence shown here is derived from an EMBL/GenBank/DDBJ whole genome shotgun (WGS) entry which is preliminary data.</text>
</comment>
<dbReference type="RefSeq" id="WP_307122436.1">
    <property type="nucleotide sequence ID" value="NZ_JAUSTM010000022.1"/>
</dbReference>
<dbReference type="PANTHER" id="PTHR30354">
    <property type="entry name" value="GNT FAMILY GLUCONATE TRANSPORTER"/>
    <property type="match status" value="1"/>
</dbReference>
<sequence>MQLALIGFLMLITIIFLLFKGKVTPMVVFITVPTIAAFLAGFNIEEVVSFIESGIGTVSNMAILFIFSVTFFGVLADTGMFDAVVNRLVKKSQDHIVLVAVVTAIVAVFSHLDGATVTTVLITVPALLPLYQKLNIRPQLLILITACGMGVMNLLPWGGPVARAAAVLGMEANDLWKLLIPIQILGVFMTIGLAVIMILREKKHYQAQNEVLVVNDSTEEQMETLENPLHRPKLIWFNFLLTLVVLLVLLWDKFPAYFVFMWGCALALMINYPNVKDQKERIKAHAAAALDVSAVMLAAGIMVGILGQSGMLEAMAIPLLKIIPPFLAKHLHLIMGVLGFPLGTMLGTDSYFYGLMPLAIEIGENYSISPLAMGTAMLITKNLSLLISPMVPATYLATALAGVELKEHIRYSFIPLWIVGILMLVFSLLIGLVA</sequence>
<feature type="domain" description="Citrate transporter-like" evidence="7">
    <location>
        <begin position="23"/>
        <end position="378"/>
    </location>
</feature>